<dbReference type="Proteomes" id="UP000801428">
    <property type="component" value="Unassembled WGS sequence"/>
</dbReference>
<dbReference type="OrthoDB" id="4179406at2759"/>
<organism evidence="3 4">
    <name type="scientific">Curvularia kusanoi</name>
    <name type="common">Cochliobolus kusanoi</name>
    <dbReference type="NCBI Taxonomy" id="90978"/>
    <lineage>
        <taxon>Eukaryota</taxon>
        <taxon>Fungi</taxon>
        <taxon>Dikarya</taxon>
        <taxon>Ascomycota</taxon>
        <taxon>Pezizomycotina</taxon>
        <taxon>Dothideomycetes</taxon>
        <taxon>Pleosporomycetidae</taxon>
        <taxon>Pleosporales</taxon>
        <taxon>Pleosporineae</taxon>
        <taxon>Pleosporaceae</taxon>
        <taxon>Curvularia</taxon>
    </lineage>
</organism>
<keyword evidence="2" id="KW-0812">Transmembrane</keyword>
<gene>
    <name evidence="3" type="ORF">E8E13_008724</name>
</gene>
<reference evidence="3" key="1">
    <citation type="submission" date="2019-04" db="EMBL/GenBank/DDBJ databases">
        <title>Sequencing of skin fungus with MAO and IRED activity.</title>
        <authorList>
            <person name="Marsaioli A.J."/>
            <person name="Bonatto J.M.C."/>
            <person name="Reis Junior O."/>
        </authorList>
    </citation>
    <scope>NUCLEOTIDE SEQUENCE</scope>
    <source>
        <strain evidence="3">30M1</strain>
    </source>
</reference>
<name>A0A9P4TE51_CURKU</name>
<proteinExistence type="predicted"/>
<keyword evidence="4" id="KW-1185">Reference proteome</keyword>
<sequence>MPPSQQHASAGRRQQSPVDKSYLELFFDNFVSPVFRYTFGVFGHAMSSLQPLFGLALAFGVLFFGVQWALVSVQSGLTAALSPVCLIPGSSYVVPFCASMGSDESRADFEGLLHAQSGLEDILDSAKEYTTLPATIKDSELAIRDLRTLVKHSQLPSRNQLELEFDYFIETAGEASADLSKFNSKIGAMVDRIIISNTWTRNVLDGLAAKEASRGAIDHVYNAFASPFVAPPKTLQELIHDQYVAHIGSNTKEISTLIEHAVALLSILQNLDARLDTIWYIAVSDDATITKDQEELLAQLWTKLGGNNSKVKKYNRHLRLLRDISSYRKQALKHVTETLLKLSEIQNELENLAEGVAAPEVLGYREGLPITYHLDLIDKGVERLSDARGESKRVESEAYRNLVRGRGDPKELPAPAVTVTAKAK</sequence>
<dbReference type="AlphaFoldDB" id="A0A9P4TE51"/>
<comment type="caution">
    <text evidence="3">The sequence shown here is derived from an EMBL/GenBank/DDBJ whole genome shotgun (WGS) entry which is preliminary data.</text>
</comment>
<evidence type="ECO:0000313" key="3">
    <source>
        <dbReference type="EMBL" id="KAF3002610.1"/>
    </source>
</evidence>
<protein>
    <submittedName>
        <fullName evidence="3">Uncharacterized protein</fullName>
    </submittedName>
</protein>
<keyword evidence="2" id="KW-0472">Membrane</keyword>
<evidence type="ECO:0000256" key="1">
    <source>
        <dbReference type="SAM" id="MobiDB-lite"/>
    </source>
</evidence>
<evidence type="ECO:0000256" key="2">
    <source>
        <dbReference type="SAM" id="Phobius"/>
    </source>
</evidence>
<keyword evidence="2" id="KW-1133">Transmembrane helix</keyword>
<feature type="transmembrane region" description="Helical" evidence="2">
    <location>
        <begin position="52"/>
        <end position="71"/>
    </location>
</feature>
<evidence type="ECO:0000313" key="4">
    <source>
        <dbReference type="Proteomes" id="UP000801428"/>
    </source>
</evidence>
<dbReference type="EMBL" id="SWKU01000011">
    <property type="protein sequence ID" value="KAF3002610.1"/>
    <property type="molecule type" value="Genomic_DNA"/>
</dbReference>
<feature type="region of interest" description="Disordered" evidence="1">
    <location>
        <begin position="405"/>
        <end position="424"/>
    </location>
</feature>
<accession>A0A9P4TE51</accession>